<dbReference type="KEGG" id="cai:Caci_3018"/>
<dbReference type="AlphaFoldDB" id="C7Q4F8"/>
<sequence length="74" mass="8210">MTRPAISAQQANRIAPPPLDLTAVVCPGCQEQTGYDSFHRRFFCNDCGIRWDTDGADVNYEFAGEWIDGEVTGQ</sequence>
<dbReference type="SUPFAM" id="SSF57783">
    <property type="entry name" value="Zinc beta-ribbon"/>
    <property type="match status" value="1"/>
</dbReference>
<protein>
    <submittedName>
        <fullName evidence="1">Uncharacterized protein</fullName>
    </submittedName>
</protein>
<dbReference type="HOGENOM" id="CLU_2680931_0_0_11"/>
<reference evidence="1 2" key="1">
    <citation type="journal article" date="2009" name="Stand. Genomic Sci.">
        <title>Complete genome sequence of Catenulispora acidiphila type strain (ID 139908).</title>
        <authorList>
            <person name="Copeland A."/>
            <person name="Lapidus A."/>
            <person name="Glavina Del Rio T."/>
            <person name="Nolan M."/>
            <person name="Lucas S."/>
            <person name="Chen F."/>
            <person name="Tice H."/>
            <person name="Cheng J.F."/>
            <person name="Bruce D."/>
            <person name="Goodwin L."/>
            <person name="Pitluck S."/>
            <person name="Mikhailova N."/>
            <person name="Pati A."/>
            <person name="Ivanova N."/>
            <person name="Mavromatis K."/>
            <person name="Chen A."/>
            <person name="Palaniappan K."/>
            <person name="Chain P."/>
            <person name="Land M."/>
            <person name="Hauser L."/>
            <person name="Chang Y.J."/>
            <person name="Jeffries C.D."/>
            <person name="Chertkov O."/>
            <person name="Brettin T."/>
            <person name="Detter J.C."/>
            <person name="Han C."/>
            <person name="Ali Z."/>
            <person name="Tindall B.J."/>
            <person name="Goker M."/>
            <person name="Bristow J."/>
            <person name="Eisen J.A."/>
            <person name="Markowitz V."/>
            <person name="Hugenholtz P."/>
            <person name="Kyrpides N.C."/>
            <person name="Klenk H.P."/>
        </authorList>
    </citation>
    <scope>NUCLEOTIDE SEQUENCE [LARGE SCALE GENOMIC DNA]</scope>
    <source>
        <strain evidence="2">DSM 44928 / JCM 14897 / NBRC 102108 / NRRL B-24433 / ID139908</strain>
    </source>
</reference>
<dbReference type="Proteomes" id="UP000000851">
    <property type="component" value="Chromosome"/>
</dbReference>
<proteinExistence type="predicted"/>
<dbReference type="STRING" id="479433.Caci_3018"/>
<keyword evidence="2" id="KW-1185">Reference proteome</keyword>
<name>C7Q4F8_CATAD</name>
<organism evidence="1 2">
    <name type="scientific">Catenulispora acidiphila (strain DSM 44928 / JCM 14897 / NBRC 102108 / NRRL B-24433 / ID139908)</name>
    <dbReference type="NCBI Taxonomy" id="479433"/>
    <lineage>
        <taxon>Bacteria</taxon>
        <taxon>Bacillati</taxon>
        <taxon>Actinomycetota</taxon>
        <taxon>Actinomycetes</taxon>
        <taxon>Catenulisporales</taxon>
        <taxon>Catenulisporaceae</taxon>
        <taxon>Catenulispora</taxon>
    </lineage>
</organism>
<evidence type="ECO:0000313" key="2">
    <source>
        <dbReference type="Proteomes" id="UP000000851"/>
    </source>
</evidence>
<dbReference type="InParanoid" id="C7Q4F8"/>
<evidence type="ECO:0000313" key="1">
    <source>
        <dbReference type="EMBL" id="ACU71927.1"/>
    </source>
</evidence>
<gene>
    <name evidence="1" type="ordered locus">Caci_3018</name>
</gene>
<accession>C7Q4F8</accession>
<dbReference type="RefSeq" id="WP_012787220.1">
    <property type="nucleotide sequence ID" value="NC_013131.1"/>
</dbReference>
<dbReference type="EMBL" id="CP001700">
    <property type="protein sequence ID" value="ACU71927.1"/>
    <property type="molecule type" value="Genomic_DNA"/>
</dbReference>